<organism evidence="2 3">
    <name type="scientific">Roridomyces roridus</name>
    <dbReference type="NCBI Taxonomy" id="1738132"/>
    <lineage>
        <taxon>Eukaryota</taxon>
        <taxon>Fungi</taxon>
        <taxon>Dikarya</taxon>
        <taxon>Basidiomycota</taxon>
        <taxon>Agaricomycotina</taxon>
        <taxon>Agaricomycetes</taxon>
        <taxon>Agaricomycetidae</taxon>
        <taxon>Agaricales</taxon>
        <taxon>Marasmiineae</taxon>
        <taxon>Mycenaceae</taxon>
        <taxon>Roridomyces</taxon>
    </lineage>
</organism>
<evidence type="ECO:0008006" key="4">
    <source>
        <dbReference type="Google" id="ProtNLM"/>
    </source>
</evidence>
<keyword evidence="3" id="KW-1185">Reference proteome</keyword>
<feature type="region of interest" description="Disordered" evidence="1">
    <location>
        <begin position="17"/>
        <end position="53"/>
    </location>
</feature>
<sequence>MTTIAGCDDYTPRTLFRAAHRTTPSPSPSSSAAPSNRVLDPPAAIEPPQAQSDVDATATHGYSVPTFLAHVRDALLTDLNGVGRELSFAIPATVPLVDLLENLEKFNVEKDLQTLRISVTDGQLKIYQCMPNEEHESAGLFIVDLWNQLRDLNGGAYPEVKRVGSTQYKDINSGKAKQADGALRPKSRPYGALPSVVIEVGDSESRPSLYKDVDIWFNMQSTGPHRIKLVITVKIYRASHRIEVKFWERVLQRKAEAPHLATEAFPGLDCKRSAIVASIGNVTGISIPTRLIYDNAPGFVAGQPSVTVTSDKVQSWLVDLFEGL</sequence>
<dbReference type="EMBL" id="JARKIF010000001">
    <property type="protein sequence ID" value="KAJ7650058.1"/>
    <property type="molecule type" value="Genomic_DNA"/>
</dbReference>
<protein>
    <recommendedName>
        <fullName evidence="4">Restriction endonuclease domain-containing protein</fullName>
    </recommendedName>
</protein>
<dbReference type="Proteomes" id="UP001221142">
    <property type="component" value="Unassembled WGS sequence"/>
</dbReference>
<comment type="caution">
    <text evidence="2">The sequence shown here is derived from an EMBL/GenBank/DDBJ whole genome shotgun (WGS) entry which is preliminary data.</text>
</comment>
<reference evidence="2" key="1">
    <citation type="submission" date="2023-03" db="EMBL/GenBank/DDBJ databases">
        <title>Massive genome expansion in bonnet fungi (Mycena s.s.) driven by repeated elements and novel gene families across ecological guilds.</title>
        <authorList>
            <consortium name="Lawrence Berkeley National Laboratory"/>
            <person name="Harder C.B."/>
            <person name="Miyauchi S."/>
            <person name="Viragh M."/>
            <person name="Kuo A."/>
            <person name="Thoen E."/>
            <person name="Andreopoulos B."/>
            <person name="Lu D."/>
            <person name="Skrede I."/>
            <person name="Drula E."/>
            <person name="Henrissat B."/>
            <person name="Morin E."/>
            <person name="Kohler A."/>
            <person name="Barry K."/>
            <person name="LaButti K."/>
            <person name="Morin E."/>
            <person name="Salamov A."/>
            <person name="Lipzen A."/>
            <person name="Mereny Z."/>
            <person name="Hegedus B."/>
            <person name="Baldrian P."/>
            <person name="Stursova M."/>
            <person name="Weitz H."/>
            <person name="Taylor A."/>
            <person name="Grigoriev I.V."/>
            <person name="Nagy L.G."/>
            <person name="Martin F."/>
            <person name="Kauserud H."/>
        </authorList>
    </citation>
    <scope>NUCLEOTIDE SEQUENCE</scope>
    <source>
        <strain evidence="2">9284</strain>
    </source>
</reference>
<accession>A0AAD7CIP6</accession>
<dbReference type="AlphaFoldDB" id="A0AAD7CIP6"/>
<proteinExistence type="predicted"/>
<evidence type="ECO:0000313" key="3">
    <source>
        <dbReference type="Proteomes" id="UP001221142"/>
    </source>
</evidence>
<evidence type="ECO:0000313" key="2">
    <source>
        <dbReference type="EMBL" id="KAJ7650058.1"/>
    </source>
</evidence>
<gene>
    <name evidence="2" type="ORF">FB45DRAFT_886801</name>
</gene>
<name>A0AAD7CIP6_9AGAR</name>
<evidence type="ECO:0000256" key="1">
    <source>
        <dbReference type="SAM" id="MobiDB-lite"/>
    </source>
</evidence>